<dbReference type="Pfam" id="PF00483">
    <property type="entry name" value="NTP_transferase"/>
    <property type="match status" value="1"/>
</dbReference>
<dbReference type="OrthoDB" id="424572at2759"/>
<dbReference type="CDD" id="cd11558">
    <property type="entry name" value="W2_eIF2B_epsilon"/>
    <property type="match status" value="1"/>
</dbReference>
<reference evidence="11 12" key="1">
    <citation type="journal article" date="2018" name="MBio">
        <title>Comparative Genomics Reveals the Core Gene Toolbox for the Fungus-Insect Symbiosis.</title>
        <authorList>
            <person name="Wang Y."/>
            <person name="Stata M."/>
            <person name="Wang W."/>
            <person name="Stajich J.E."/>
            <person name="White M.M."/>
            <person name="Moncalvo J.M."/>
        </authorList>
    </citation>
    <scope>NUCLEOTIDE SEQUENCE [LARGE SCALE GENOMIC DNA]</scope>
    <source>
        <strain evidence="11 12">SWE-8-4</strain>
    </source>
</reference>
<evidence type="ECO:0000256" key="7">
    <source>
        <dbReference type="ARBA" id="ARBA00044345"/>
    </source>
</evidence>
<dbReference type="SUPFAM" id="SSF53448">
    <property type="entry name" value="Nucleotide-diphospho-sugar transferases"/>
    <property type="match status" value="1"/>
</dbReference>
<dbReference type="GO" id="GO:0005085">
    <property type="term" value="F:guanyl-nucleotide exchange factor activity"/>
    <property type="evidence" value="ECO:0007669"/>
    <property type="project" value="InterPro"/>
</dbReference>
<dbReference type="InterPro" id="IPR044123">
    <property type="entry name" value="W2_eIF2B_epsilon"/>
</dbReference>
<dbReference type="Pfam" id="PF02020">
    <property type="entry name" value="W2"/>
    <property type="match status" value="1"/>
</dbReference>
<dbReference type="PROSITE" id="PS51363">
    <property type="entry name" value="W2"/>
    <property type="match status" value="1"/>
</dbReference>
<evidence type="ECO:0000256" key="3">
    <source>
        <dbReference type="ARBA" id="ARBA00022490"/>
    </source>
</evidence>
<dbReference type="GO" id="GO:0005851">
    <property type="term" value="C:eukaryotic translation initiation factor 2B complex"/>
    <property type="evidence" value="ECO:0007669"/>
    <property type="project" value="TreeGrafter"/>
</dbReference>
<sequence length="848" mass="95839">MREIEPDQILQAVIIAEAFDDNFKPLTLHTPRCLLPLCNTPMIEYILDFLHVAKVDEVFIFCQSYPEQIQQYLKSSKWSRPGFQMKININIAKEASSIGDFMRILDGQSLIKSDFILCSANFVANLDMEDILDQHFKRKLVDKNEAMTLVLKQADVNHRLRWPSKQQTLFFTSPHDNKLLHVETIDTLDEHFGYDFVSSDSLFPNNQSLLNNNNASSDPSFLEYTNKLGNKQDTKQKSKSRNKQKKFEIPKEIFKENSEICANYCLVDSYLAICAPNVLSLFAENFDYQTIIEDFVRGILTSDLLSSTVYAHIISNNSSFTGKGSYSSGILGTGSYSTVAWDIISRWAYPVCPNKVLSLPSSSLNEVSNMAYNYRRGNIYVGKNVKLARKCLIGARSILGYGTVVQDYAKISDSVTGNNCLISEHSTIKDSHIFNDVSVGPNSKIYSSIIGKNVKILDNVTIERGCIIGDNVVLGPSVTLKPFTKIYLPSTTSTNKSDSGLTVDHSLVGAKGSGYLWEDSVADDNEWDTVCDDPKYKLFDHIGVLPLDLAYAKYSQQSQANDHSLNFNNEYDLSQDENDRETADSNPLNVKFSDFAISSNRGYFVKVDSSESSGSSISDSDDFKEDFDNMSDAEERIEAAKHNMDKKIQEDFKNEVIATMLRAIEENHTVQTASLELNTLRMAYDGNLDYMRKTVIECILNSVKLNNTQKPTDLKVLQLETKKVISKWAQLISKNIYSSDDYADTINIVFNHTTELPKTSPFCAQLFSNSVPSDFEQILSKLFMFIVRFLYEFDVVEGDALIDWYNLQLENDFDVMSPLEQSAINGLSKFIEWLDESDEDESEDDESD</sequence>
<comment type="caution">
    <text evidence="11">The sequence shown here is derived from an EMBL/GenBank/DDBJ whole genome shotgun (WGS) entry which is preliminary data.</text>
</comment>
<evidence type="ECO:0000256" key="2">
    <source>
        <dbReference type="ARBA" id="ARBA00007878"/>
    </source>
</evidence>
<dbReference type="InterPro" id="IPR051956">
    <property type="entry name" value="eIF2B_epsilon"/>
</dbReference>
<evidence type="ECO:0000256" key="4">
    <source>
        <dbReference type="ARBA" id="ARBA00022540"/>
    </source>
</evidence>
<dbReference type="InterPro" id="IPR016024">
    <property type="entry name" value="ARM-type_fold"/>
</dbReference>
<comment type="similarity">
    <text evidence="2">Belongs to the eIF-2B gamma/epsilon subunits family.</text>
</comment>
<dbReference type="InterPro" id="IPR056764">
    <property type="entry name" value="LbH_EIF2B3/5"/>
</dbReference>
<dbReference type="STRING" id="133385.A0A2T9Y7N1"/>
<dbReference type="SUPFAM" id="SSF48371">
    <property type="entry name" value="ARM repeat"/>
    <property type="match status" value="1"/>
</dbReference>
<comment type="subunit">
    <text evidence="8">Component of the translation initiation factor 2B (eIF2B) complex which is a heterodecamer of two sets of five different subunits: alpha, beta, gamma, delta and epsilon. Subunits alpha, beta and delta comprise a regulatory subcomplex and subunits epsilon and gamma comprise a catalytic subcomplex. Within the complex, the hexameric regulatory complex resides at the center, with the two heterodimeric catalytic subcomplexes bound on opposite sides.</text>
</comment>
<dbReference type="SUPFAM" id="SSF51161">
    <property type="entry name" value="Trimeric LpxA-like enzymes"/>
    <property type="match status" value="1"/>
</dbReference>
<evidence type="ECO:0000256" key="8">
    <source>
        <dbReference type="ARBA" id="ARBA00046432"/>
    </source>
</evidence>
<dbReference type="Gene3D" id="1.25.40.180">
    <property type="match status" value="1"/>
</dbReference>
<organism evidence="11 12">
    <name type="scientific">Smittium simulii</name>
    <dbReference type="NCBI Taxonomy" id="133385"/>
    <lineage>
        <taxon>Eukaryota</taxon>
        <taxon>Fungi</taxon>
        <taxon>Fungi incertae sedis</taxon>
        <taxon>Zoopagomycota</taxon>
        <taxon>Kickxellomycotina</taxon>
        <taxon>Harpellomycetes</taxon>
        <taxon>Harpellales</taxon>
        <taxon>Legeriomycetaceae</taxon>
        <taxon>Smittium</taxon>
    </lineage>
</organism>
<proteinExistence type="inferred from homology"/>
<dbReference type="InterPro" id="IPR029044">
    <property type="entry name" value="Nucleotide-diphossugar_trans"/>
</dbReference>
<evidence type="ECO:0000313" key="11">
    <source>
        <dbReference type="EMBL" id="PVU88326.1"/>
    </source>
</evidence>
<dbReference type="Proteomes" id="UP000245383">
    <property type="component" value="Unassembled WGS sequence"/>
</dbReference>
<evidence type="ECO:0000313" key="12">
    <source>
        <dbReference type="Proteomes" id="UP000245383"/>
    </source>
</evidence>
<keyword evidence="12" id="KW-1185">Reference proteome</keyword>
<evidence type="ECO:0000256" key="9">
    <source>
        <dbReference type="SAM" id="MobiDB-lite"/>
    </source>
</evidence>
<dbReference type="InterPro" id="IPR011004">
    <property type="entry name" value="Trimer_LpxA-like_sf"/>
</dbReference>
<dbReference type="PANTHER" id="PTHR45887">
    <property type="entry name" value="TRANSLATION INITIATION FACTOR EIF-2B SUBUNIT EPSILON"/>
    <property type="match status" value="1"/>
</dbReference>
<evidence type="ECO:0000259" key="10">
    <source>
        <dbReference type="PROSITE" id="PS51363"/>
    </source>
</evidence>
<dbReference type="Gene3D" id="3.90.550.10">
    <property type="entry name" value="Spore Coat Polysaccharide Biosynthesis Protein SpsA, Chain A"/>
    <property type="match status" value="1"/>
</dbReference>
<dbReference type="GO" id="GO:0003743">
    <property type="term" value="F:translation initiation factor activity"/>
    <property type="evidence" value="ECO:0007669"/>
    <property type="project" value="TreeGrafter"/>
</dbReference>
<keyword evidence="4" id="KW-0396">Initiation factor</keyword>
<dbReference type="Gene3D" id="2.160.10.10">
    <property type="entry name" value="Hexapeptide repeat proteins"/>
    <property type="match status" value="2"/>
</dbReference>
<dbReference type="EMBL" id="MBFR01000394">
    <property type="protein sequence ID" value="PVU88326.1"/>
    <property type="molecule type" value="Genomic_DNA"/>
</dbReference>
<comment type="subcellular location">
    <subcellularLocation>
        <location evidence="1">Cytoplasm</location>
        <location evidence="1">Cytosol</location>
    </subcellularLocation>
</comment>
<dbReference type="InterPro" id="IPR003307">
    <property type="entry name" value="W2_domain"/>
</dbReference>
<dbReference type="GO" id="GO:0031369">
    <property type="term" value="F:translation initiation factor binding"/>
    <property type="evidence" value="ECO:0007669"/>
    <property type="project" value="InterPro"/>
</dbReference>
<keyword evidence="3" id="KW-0963">Cytoplasm</keyword>
<evidence type="ECO:0000256" key="5">
    <source>
        <dbReference type="ARBA" id="ARBA00022917"/>
    </source>
</evidence>
<dbReference type="PANTHER" id="PTHR45887:SF1">
    <property type="entry name" value="TRANSLATION INITIATION FACTOR EIF-2B SUBUNIT EPSILON"/>
    <property type="match status" value="1"/>
</dbReference>
<evidence type="ECO:0000256" key="6">
    <source>
        <dbReference type="ARBA" id="ARBA00044144"/>
    </source>
</evidence>
<feature type="region of interest" description="Disordered" evidence="9">
    <location>
        <begin position="566"/>
        <end position="586"/>
    </location>
</feature>
<gene>
    <name evidence="11" type="ORF">BB561_005918</name>
</gene>
<feature type="domain" description="W2" evidence="10">
    <location>
        <begin position="646"/>
        <end position="844"/>
    </location>
</feature>
<keyword evidence="5" id="KW-0648">Protein biosynthesis</keyword>
<dbReference type="AlphaFoldDB" id="A0A2T9Y7N1"/>
<dbReference type="Pfam" id="PF25084">
    <property type="entry name" value="LbH_EIF2B"/>
    <property type="match status" value="1"/>
</dbReference>
<protein>
    <recommendedName>
        <fullName evidence="6">Translation initiation factor eIF2B subunit epsilon</fullName>
    </recommendedName>
    <alternativeName>
        <fullName evidence="7">eIF2B GDP-GTP exchange factor subunit epsilon</fullName>
    </alternativeName>
</protein>
<accession>A0A2T9Y7N1</accession>
<name>A0A2T9Y7N1_9FUNG</name>
<evidence type="ECO:0000256" key="1">
    <source>
        <dbReference type="ARBA" id="ARBA00004514"/>
    </source>
</evidence>
<dbReference type="InterPro" id="IPR005835">
    <property type="entry name" value="NTP_transferase_dom"/>
</dbReference>